<reference evidence="14" key="1">
    <citation type="journal article" date="2014" name="Nat. Genet.">
        <title>The genome of the stress-tolerant wild tomato species Solanum pennellii.</title>
        <authorList>
            <person name="Bolger A."/>
            <person name="Scossa F."/>
            <person name="Bolger M.E."/>
            <person name="Lanz C."/>
            <person name="Maumus F."/>
            <person name="Tohge T."/>
            <person name="Quesneville H."/>
            <person name="Alseekh S."/>
            <person name="Sorensen I."/>
            <person name="Lichtenstein G."/>
            <person name="Fich E.A."/>
            <person name="Conte M."/>
            <person name="Keller H."/>
            <person name="Schneeberger K."/>
            <person name="Schwacke R."/>
            <person name="Ofner I."/>
            <person name="Vrebalov J."/>
            <person name="Xu Y."/>
            <person name="Osorio S."/>
            <person name="Aflitos S.A."/>
            <person name="Schijlen E."/>
            <person name="Jimenez-Gomez J.M."/>
            <person name="Ryngajllo M."/>
            <person name="Kimura S."/>
            <person name="Kumar R."/>
            <person name="Koenig D."/>
            <person name="Headland L.R."/>
            <person name="Maloof J.N."/>
            <person name="Sinha N."/>
            <person name="van Ham R.C."/>
            <person name="Lankhorst R.K."/>
            <person name="Mao L."/>
            <person name="Vogel A."/>
            <person name="Arsova B."/>
            <person name="Panstruga R."/>
            <person name="Fei Z."/>
            <person name="Rose J.K."/>
            <person name="Zamir D."/>
            <person name="Carrari F."/>
            <person name="Giovannoni J.J."/>
            <person name="Weigel D."/>
            <person name="Usadel B."/>
            <person name="Fernie A.R."/>
        </authorList>
    </citation>
    <scope>NUCLEOTIDE SEQUENCE [LARGE SCALE GENOMIC DNA]</scope>
    <source>
        <strain evidence="14">cv. LA0716</strain>
    </source>
</reference>
<keyword evidence="6" id="KW-0479">Metal-binding</keyword>
<evidence type="ECO:0000256" key="7">
    <source>
        <dbReference type="ARBA" id="ARBA00022967"/>
    </source>
</evidence>
<evidence type="ECO:0000256" key="4">
    <source>
        <dbReference type="ARBA" id="ARBA00012949"/>
    </source>
</evidence>
<dbReference type="PROSITE" id="PS50857">
    <property type="entry name" value="COX2_CUA"/>
    <property type="match status" value="1"/>
</dbReference>
<proteinExistence type="inferred from homology"/>
<evidence type="ECO:0000256" key="6">
    <source>
        <dbReference type="ARBA" id="ARBA00022723"/>
    </source>
</evidence>
<dbReference type="PRINTS" id="PR01166">
    <property type="entry name" value="CYCOXIDASEII"/>
</dbReference>
<gene>
    <name evidence="15" type="primary">LOC107030119</name>
</gene>
<dbReference type="RefSeq" id="XP_027767750.1">
    <property type="nucleotide sequence ID" value="XM_027911949.1"/>
</dbReference>
<evidence type="ECO:0000256" key="12">
    <source>
        <dbReference type="ARBA" id="ARBA00049512"/>
    </source>
</evidence>
<keyword evidence="8" id="KW-0249">Electron transport</keyword>
<dbReference type="CDD" id="cd13912">
    <property type="entry name" value="CcO_II_C"/>
    <property type="match status" value="1"/>
</dbReference>
<dbReference type="PANTHER" id="PTHR22888:SF9">
    <property type="entry name" value="CYTOCHROME C OXIDASE SUBUNIT 2"/>
    <property type="match status" value="1"/>
</dbReference>
<keyword evidence="14" id="KW-1185">Reference proteome</keyword>
<evidence type="ECO:0000256" key="3">
    <source>
        <dbReference type="ARBA" id="ARBA00007866"/>
    </source>
</evidence>
<keyword evidence="7" id="KW-1278">Translocase</keyword>
<accession>A0ABM1UW82</accession>
<evidence type="ECO:0000313" key="14">
    <source>
        <dbReference type="Proteomes" id="UP000694930"/>
    </source>
</evidence>
<name>A0ABM1UW82_SOLPN</name>
<comment type="subcellular location">
    <subcellularLocation>
        <location evidence="2">Membrane</location>
    </subcellularLocation>
</comment>
<keyword evidence="5" id="KW-0813">Transport</keyword>
<feature type="non-terminal residue" evidence="15">
    <location>
        <position position="1"/>
    </location>
</feature>
<dbReference type="InterPro" id="IPR034210">
    <property type="entry name" value="CcO_II_C"/>
</dbReference>
<dbReference type="Gene3D" id="2.60.40.420">
    <property type="entry name" value="Cupredoxins - blue copper proteins"/>
    <property type="match status" value="1"/>
</dbReference>
<dbReference type="InterPro" id="IPR045187">
    <property type="entry name" value="CcO_II"/>
</dbReference>
<comment type="catalytic activity">
    <reaction evidence="12">
        <text>4 Fe(II)-[cytochrome c] + O2 + 8 H(+)(in) = 4 Fe(III)-[cytochrome c] + 2 H2O + 4 H(+)(out)</text>
        <dbReference type="Rhea" id="RHEA:11436"/>
        <dbReference type="Rhea" id="RHEA-COMP:10350"/>
        <dbReference type="Rhea" id="RHEA-COMP:14399"/>
        <dbReference type="ChEBI" id="CHEBI:15377"/>
        <dbReference type="ChEBI" id="CHEBI:15378"/>
        <dbReference type="ChEBI" id="CHEBI:15379"/>
        <dbReference type="ChEBI" id="CHEBI:29033"/>
        <dbReference type="ChEBI" id="CHEBI:29034"/>
        <dbReference type="EC" id="7.1.1.9"/>
    </reaction>
    <physiologicalReaction direction="left-to-right" evidence="12">
        <dbReference type="Rhea" id="RHEA:11437"/>
    </physiologicalReaction>
</comment>
<organism evidence="14 15">
    <name type="scientific">Solanum pennellii</name>
    <name type="common">Tomato</name>
    <name type="synonym">Lycopersicon pennellii</name>
    <dbReference type="NCBI Taxonomy" id="28526"/>
    <lineage>
        <taxon>Eukaryota</taxon>
        <taxon>Viridiplantae</taxon>
        <taxon>Streptophyta</taxon>
        <taxon>Embryophyta</taxon>
        <taxon>Tracheophyta</taxon>
        <taxon>Spermatophyta</taxon>
        <taxon>Magnoliopsida</taxon>
        <taxon>eudicotyledons</taxon>
        <taxon>Gunneridae</taxon>
        <taxon>Pentapetalae</taxon>
        <taxon>asterids</taxon>
        <taxon>lamiids</taxon>
        <taxon>Solanales</taxon>
        <taxon>Solanaceae</taxon>
        <taxon>Solanoideae</taxon>
        <taxon>Solaneae</taxon>
        <taxon>Solanum</taxon>
        <taxon>Solanum subgen. Lycopersicon</taxon>
    </lineage>
</organism>
<keyword evidence="9" id="KW-0186">Copper</keyword>
<evidence type="ECO:0000256" key="9">
    <source>
        <dbReference type="ARBA" id="ARBA00023008"/>
    </source>
</evidence>
<evidence type="ECO:0000256" key="5">
    <source>
        <dbReference type="ARBA" id="ARBA00022448"/>
    </source>
</evidence>
<keyword evidence="10" id="KW-0472">Membrane</keyword>
<protein>
    <recommendedName>
        <fullName evidence="4">cytochrome-c oxidase</fullName>
        <ecNumber evidence="4">7.1.1.9</ecNumber>
    </recommendedName>
    <alternativeName>
        <fullName evidence="11">Cytochrome c oxidase polypeptide II</fullName>
    </alternativeName>
</protein>
<evidence type="ECO:0000256" key="8">
    <source>
        <dbReference type="ARBA" id="ARBA00022982"/>
    </source>
</evidence>
<dbReference type="InterPro" id="IPR002429">
    <property type="entry name" value="CcO_II-like_C"/>
</dbReference>
<comment type="similarity">
    <text evidence="3">Belongs to the cytochrome c oxidase subunit 2 family.</text>
</comment>
<feature type="domain" description="Cytochrome oxidase subunit II copper A binding" evidence="13">
    <location>
        <begin position="17"/>
        <end position="155"/>
    </location>
</feature>
<evidence type="ECO:0000256" key="11">
    <source>
        <dbReference type="ARBA" id="ARBA00031389"/>
    </source>
</evidence>
<evidence type="ECO:0000313" key="15">
    <source>
        <dbReference type="RefSeq" id="XP_027767750.1"/>
    </source>
</evidence>
<dbReference type="PROSITE" id="PS00078">
    <property type="entry name" value="COX2"/>
    <property type="match status" value="1"/>
</dbReference>
<dbReference type="InterPro" id="IPR001505">
    <property type="entry name" value="Copper_CuA"/>
</dbReference>
<evidence type="ECO:0000256" key="2">
    <source>
        <dbReference type="ARBA" id="ARBA00004370"/>
    </source>
</evidence>
<dbReference type="SUPFAM" id="SSF49503">
    <property type="entry name" value="Cupredoxins"/>
    <property type="match status" value="1"/>
</dbReference>
<evidence type="ECO:0000259" key="13">
    <source>
        <dbReference type="PROSITE" id="PS50857"/>
    </source>
</evidence>
<dbReference type="EC" id="7.1.1.9" evidence="4"/>
<dbReference type="Pfam" id="PF00116">
    <property type="entry name" value="COX2"/>
    <property type="match status" value="1"/>
</dbReference>
<sequence>RKIVFFLRVGVESFLRGNLQVQFGGRRASTLPYEYSDYNSSDEQSLTFDSYTIPEDDLELGQSRLLEVDNRVVLPAKSPIRFIVTSADVPHSWAVPSLGVKCDAVPGRLNQTSISVQREGVYYGQCSEICGTNHAFMPIVVEAVPRKDYGSRVSNQLIPQSPDKEPVLVPSPLYLESSESWGGPARRTEIDLNKLPIPDADTCRVELESRLMNSRRGSYMGEDLTSIVDKHLEIEKVVFSELLRKDYSLESLVAKRNEIRELLFSPYGKALSEKTHALHLRQIFREGAAQSLCFQRVEQALKKYDLFLDNEFFISYLKSLFYFKR</sequence>
<reference evidence="15" key="2">
    <citation type="submission" date="2025-08" db="UniProtKB">
        <authorList>
            <consortium name="RefSeq"/>
        </authorList>
    </citation>
    <scope>IDENTIFICATION</scope>
</reference>
<evidence type="ECO:0000256" key="10">
    <source>
        <dbReference type="ARBA" id="ARBA00023136"/>
    </source>
</evidence>
<dbReference type="InterPro" id="IPR008972">
    <property type="entry name" value="Cupredoxin"/>
</dbReference>
<comment type="cofactor">
    <cofactor evidence="1">
        <name>Cu cation</name>
        <dbReference type="ChEBI" id="CHEBI:23378"/>
    </cofactor>
</comment>
<dbReference type="PANTHER" id="PTHR22888">
    <property type="entry name" value="CYTOCHROME C OXIDASE, SUBUNIT II"/>
    <property type="match status" value="1"/>
</dbReference>
<evidence type="ECO:0000256" key="1">
    <source>
        <dbReference type="ARBA" id="ARBA00001935"/>
    </source>
</evidence>
<dbReference type="GeneID" id="107030119"/>
<dbReference type="Proteomes" id="UP000694930">
    <property type="component" value="Chromosome 9"/>
</dbReference>